<evidence type="ECO:0000313" key="3">
    <source>
        <dbReference type="Proteomes" id="UP000033530"/>
    </source>
</evidence>
<feature type="transmembrane region" description="Helical" evidence="1">
    <location>
        <begin position="56"/>
        <end position="75"/>
    </location>
</feature>
<sequence>MTYLLLFLMAGLYYVVYITLVIYTEGIKLLQWIAYGICAIVFLITFLFVDSSFSTLQNYIFVLTIVFVVYGWLAIKSFCTRPYQVKIESMESNPNHPLIKEKYEEVESLQINLASAKYKGVISGIISVICMIAIKLKLTPILKEDLAGGLFTIGLILF</sequence>
<dbReference type="Pfam" id="PF16883">
    <property type="entry name" value="DUF5080"/>
    <property type="match status" value="1"/>
</dbReference>
<feature type="transmembrane region" description="Helical" evidence="1">
    <location>
        <begin position="118"/>
        <end position="136"/>
    </location>
</feature>
<evidence type="ECO:0000313" key="2">
    <source>
        <dbReference type="EMBL" id="KKB24288.1"/>
    </source>
</evidence>
<dbReference type="InterPro" id="IPR031689">
    <property type="entry name" value="DUF5080"/>
</dbReference>
<protein>
    <recommendedName>
        <fullName evidence="4">DUF5080 family protein</fullName>
    </recommendedName>
</protein>
<feature type="transmembrane region" description="Helical" evidence="1">
    <location>
        <begin position="29"/>
        <end position="49"/>
    </location>
</feature>
<evidence type="ECO:0008006" key="4">
    <source>
        <dbReference type="Google" id="ProtNLM"/>
    </source>
</evidence>
<evidence type="ECO:0000256" key="1">
    <source>
        <dbReference type="SAM" id="Phobius"/>
    </source>
</evidence>
<dbReference type="Proteomes" id="UP000033530">
    <property type="component" value="Unassembled WGS sequence"/>
</dbReference>
<proteinExistence type="predicted"/>
<reference evidence="2 3" key="1">
    <citation type="submission" date="2015-03" db="EMBL/GenBank/DDBJ databases">
        <title>Draft Genome Sequence of S. carnosus subsp. utilis LTH 7013, Isolated from South Tirolean Ham.</title>
        <authorList>
            <person name="Mueller A."/>
            <person name="Huptas C."/>
            <person name="Wenning M."/>
            <person name="Weiss A."/>
            <person name="Schmidt H."/>
        </authorList>
    </citation>
    <scope>NUCLEOTIDE SEQUENCE [LARGE SCALE GENOMIC DNA]</scope>
    <source>
        <strain evidence="2 3">LTH7013</strain>
    </source>
</reference>
<name>A0AAJ0JM22_STACA</name>
<feature type="transmembrane region" description="Helical" evidence="1">
    <location>
        <begin position="5"/>
        <end position="23"/>
    </location>
</feature>
<dbReference type="AlphaFoldDB" id="A0AAJ0JM22"/>
<dbReference type="RefSeq" id="WP_046100621.1">
    <property type="nucleotide sequence ID" value="NZ_BKAP01000017.1"/>
</dbReference>
<comment type="caution">
    <text evidence="2">The sequence shown here is derived from an EMBL/GenBank/DDBJ whole genome shotgun (WGS) entry which is preliminary data.</text>
</comment>
<keyword evidence="1" id="KW-0472">Membrane</keyword>
<gene>
    <name evidence="2" type="ORF">VV61_12420</name>
</gene>
<organism evidence="2 3">
    <name type="scientific">Staphylococcus carnosus</name>
    <dbReference type="NCBI Taxonomy" id="1281"/>
    <lineage>
        <taxon>Bacteria</taxon>
        <taxon>Bacillati</taxon>
        <taxon>Bacillota</taxon>
        <taxon>Bacilli</taxon>
        <taxon>Bacillales</taxon>
        <taxon>Staphylococcaceae</taxon>
        <taxon>Staphylococcus</taxon>
    </lineage>
</organism>
<accession>A0AAJ0JM22</accession>
<keyword evidence="1" id="KW-1133">Transmembrane helix</keyword>
<dbReference type="EMBL" id="LAIU01000012">
    <property type="protein sequence ID" value="KKB24288.1"/>
    <property type="molecule type" value="Genomic_DNA"/>
</dbReference>
<keyword evidence="1" id="KW-0812">Transmembrane</keyword>